<dbReference type="PANTHER" id="PTHR12103">
    <property type="entry name" value="5'-NUCLEOTIDASE DOMAIN-CONTAINING"/>
    <property type="match status" value="1"/>
</dbReference>
<dbReference type="AlphaFoldDB" id="A0A151Z7Q1"/>
<dbReference type="Proteomes" id="UP000076078">
    <property type="component" value="Unassembled WGS sequence"/>
</dbReference>
<gene>
    <name evidence="5" type="ORF">DLAC_08568</name>
</gene>
<dbReference type="EMBL" id="LODT01000037">
    <property type="protein sequence ID" value="KYQ89996.1"/>
    <property type="molecule type" value="Genomic_DNA"/>
</dbReference>
<dbReference type="GO" id="GO:0008253">
    <property type="term" value="F:5'-nucleotidase activity"/>
    <property type="evidence" value="ECO:0007669"/>
    <property type="project" value="TreeGrafter"/>
</dbReference>
<comment type="caution">
    <text evidence="5">The sequence shown here is derived from an EMBL/GenBank/DDBJ whole genome shotgun (WGS) entry which is preliminary data.</text>
</comment>
<evidence type="ECO:0000256" key="4">
    <source>
        <dbReference type="ARBA" id="ARBA00022842"/>
    </source>
</evidence>
<name>A0A151Z7Q1_TIELA</name>
<dbReference type="InParanoid" id="A0A151Z7Q1"/>
<sequence length="444" mass="51637">MDSKNPNTAVIGECLRDLDLISFDMDMTLVQYNYPNLSQLIFNCLKEHLVTVFPFLESATLDMDFCKRGLVVDLDTGYFLKLDSKKRVLKAYDGSDPVPQSTVDKLYHGGSIDSSEGPLHHFNGNHSQRFFTMITHFEIPAGSILQNFAIHLHKEARLRNESIDRSQFKILTYHIVKAYDKHFDNFYDSLYYNKFREDPSLYVYKASPKCIQWLKDLKQQGTKVLLVTNSKSEYADILMTFSYGENYQQLFDIIITDAKKPEFFRSNQPFYDLQTYYPKNQEDIEHLKVGNDIKFNSDAVYKGGNVKAIIEKVEKEILEKEGGVQREIRFCYVGDNLMGDIVAPKQYVKWMTIAIIDEVDDPQEMVYLKQQHNQISSVVNHSKWGNFFYFYLETTLTVVHTFWSTVISENADIVLSSIDTLVEYYHQDNYDIQSPLKPCAVLYK</sequence>
<dbReference type="Gene3D" id="3.40.50.1000">
    <property type="entry name" value="HAD superfamily/HAD-like"/>
    <property type="match status" value="1"/>
</dbReference>
<reference evidence="5 6" key="1">
    <citation type="submission" date="2015-12" db="EMBL/GenBank/DDBJ databases">
        <title>Dictyostelia acquired genes for synthesis and detection of signals that induce cell-type specialization by lateral gene transfer from prokaryotes.</title>
        <authorList>
            <person name="Gloeckner G."/>
            <person name="Schaap P."/>
        </authorList>
    </citation>
    <scope>NUCLEOTIDE SEQUENCE [LARGE SCALE GENOMIC DNA]</scope>
    <source>
        <strain evidence="5 6">TK</strain>
    </source>
</reference>
<comment type="similarity">
    <text evidence="1">Belongs to the 5'(3')-deoxyribonucleotidase family.</text>
</comment>
<dbReference type="FunCoup" id="A0A151Z7Q1">
    <property type="interactions" value="4"/>
</dbReference>
<evidence type="ECO:0000313" key="5">
    <source>
        <dbReference type="EMBL" id="KYQ89996.1"/>
    </source>
</evidence>
<dbReference type="SUPFAM" id="SSF56784">
    <property type="entry name" value="HAD-like"/>
    <property type="match status" value="1"/>
</dbReference>
<keyword evidence="4" id="KW-0460">Magnesium</keyword>
<dbReference type="InterPro" id="IPR008380">
    <property type="entry name" value="HAD-SF_hydro_IG_5-nucl"/>
</dbReference>
<evidence type="ECO:0000313" key="6">
    <source>
        <dbReference type="Proteomes" id="UP000076078"/>
    </source>
</evidence>
<keyword evidence="2" id="KW-0479">Metal-binding</keyword>
<keyword evidence="6" id="KW-1185">Reference proteome</keyword>
<keyword evidence="3" id="KW-0378">Hydrolase</keyword>
<dbReference type="PANTHER" id="PTHR12103:SF16">
    <property type="entry name" value="5'-NUCLEOTIDASE"/>
    <property type="match status" value="1"/>
</dbReference>
<dbReference type="OrthoDB" id="6503940at2759"/>
<dbReference type="InterPro" id="IPR036412">
    <property type="entry name" value="HAD-like_sf"/>
</dbReference>
<dbReference type="STRING" id="361077.A0A151Z7Q1"/>
<proteinExistence type="inferred from homology"/>
<accession>A0A151Z7Q1</accession>
<dbReference type="OMA" id="ICSNPYG"/>
<dbReference type="InterPro" id="IPR023214">
    <property type="entry name" value="HAD_sf"/>
</dbReference>
<evidence type="ECO:0000256" key="3">
    <source>
        <dbReference type="ARBA" id="ARBA00022801"/>
    </source>
</evidence>
<dbReference type="Pfam" id="PF05761">
    <property type="entry name" value="5_nucleotid"/>
    <property type="match status" value="1"/>
</dbReference>
<dbReference type="GO" id="GO:0046872">
    <property type="term" value="F:metal ion binding"/>
    <property type="evidence" value="ECO:0007669"/>
    <property type="project" value="UniProtKB-KW"/>
</dbReference>
<protein>
    <submittedName>
        <fullName evidence="5">Putative 5'-nucleotidase</fullName>
    </submittedName>
</protein>
<evidence type="ECO:0000256" key="2">
    <source>
        <dbReference type="ARBA" id="ARBA00022723"/>
    </source>
</evidence>
<evidence type="ECO:0000256" key="1">
    <source>
        <dbReference type="ARBA" id="ARBA00009589"/>
    </source>
</evidence>
<organism evidence="5 6">
    <name type="scientific">Tieghemostelium lacteum</name>
    <name type="common">Slime mold</name>
    <name type="synonym">Dictyostelium lacteum</name>
    <dbReference type="NCBI Taxonomy" id="361077"/>
    <lineage>
        <taxon>Eukaryota</taxon>
        <taxon>Amoebozoa</taxon>
        <taxon>Evosea</taxon>
        <taxon>Eumycetozoa</taxon>
        <taxon>Dictyostelia</taxon>
        <taxon>Dictyosteliales</taxon>
        <taxon>Raperosteliaceae</taxon>
        <taxon>Tieghemostelium</taxon>
    </lineage>
</organism>